<evidence type="ECO:0000313" key="8">
    <source>
        <dbReference type="Proteomes" id="UP000198757"/>
    </source>
</evidence>
<sequence length="245" mass="26808">MEDNYSRSTPDSIFSRNEAVGSGSRSFLANVFTYMFIALGITAVVAYLFAGNPEQYIAPILSNKLLFYAIMFAPLGFVLLMSFAFNRLSAPVLMALLLVYSAINGISFSFILLTYTATSVFGCFLTAALMFGVMAVMGYTTKQDLTSMGRIMMMGLIGIIIASIVNIFLGSNTMSYIISFIGVIVFTGLTAYDVQKLKRIGEGIDQDGNVIAGDVKKLAIMGALSLYLDFINLFLMLLRLFGRRN</sequence>
<feature type="transmembrane region" description="Helical" evidence="6">
    <location>
        <begin position="175"/>
        <end position="192"/>
    </location>
</feature>
<dbReference type="RefSeq" id="WP_090391580.1">
    <property type="nucleotide sequence ID" value="NZ_FMZO01000011.1"/>
</dbReference>
<dbReference type="EMBL" id="FMZO01000011">
    <property type="protein sequence ID" value="SDD61322.1"/>
    <property type="molecule type" value="Genomic_DNA"/>
</dbReference>
<reference evidence="8" key="1">
    <citation type="submission" date="2016-10" db="EMBL/GenBank/DDBJ databases">
        <authorList>
            <person name="Varghese N."/>
            <person name="Submissions S."/>
        </authorList>
    </citation>
    <scope>NUCLEOTIDE SEQUENCE [LARGE SCALE GENOMIC DNA]</scope>
    <source>
        <strain evidence="8">DSM 25811 / CCM 8410 / LMG 26954 / E90</strain>
    </source>
</reference>
<evidence type="ECO:0000256" key="3">
    <source>
        <dbReference type="ARBA" id="ARBA00022692"/>
    </source>
</evidence>
<keyword evidence="8" id="KW-1185">Reference proteome</keyword>
<accession>A0A1G6W611</accession>
<keyword evidence="4 6" id="KW-1133">Transmembrane helix</keyword>
<dbReference type="Pfam" id="PF01027">
    <property type="entry name" value="Bax1-I"/>
    <property type="match status" value="1"/>
</dbReference>
<evidence type="ECO:0000256" key="6">
    <source>
        <dbReference type="RuleBase" id="RU004379"/>
    </source>
</evidence>
<dbReference type="CDD" id="cd10432">
    <property type="entry name" value="BI-1-like_bacterial"/>
    <property type="match status" value="1"/>
</dbReference>
<evidence type="ECO:0008006" key="9">
    <source>
        <dbReference type="Google" id="ProtNLM"/>
    </source>
</evidence>
<feature type="transmembrane region" description="Helical" evidence="6">
    <location>
        <begin position="151"/>
        <end position="169"/>
    </location>
</feature>
<keyword evidence="3 6" id="KW-0812">Transmembrane</keyword>
<dbReference type="PANTHER" id="PTHR23291:SF50">
    <property type="entry name" value="PROTEIN LIFEGUARD 4"/>
    <property type="match status" value="1"/>
</dbReference>
<evidence type="ECO:0000313" key="7">
    <source>
        <dbReference type="EMBL" id="SDD61322.1"/>
    </source>
</evidence>
<evidence type="ECO:0000256" key="1">
    <source>
        <dbReference type="ARBA" id="ARBA00004141"/>
    </source>
</evidence>
<evidence type="ECO:0000256" key="4">
    <source>
        <dbReference type="ARBA" id="ARBA00022989"/>
    </source>
</evidence>
<dbReference type="Proteomes" id="UP000198757">
    <property type="component" value="Unassembled WGS sequence"/>
</dbReference>
<dbReference type="GO" id="GO:0005886">
    <property type="term" value="C:plasma membrane"/>
    <property type="evidence" value="ECO:0007669"/>
    <property type="project" value="TreeGrafter"/>
</dbReference>
<name>A0A1G6W611_NIADE</name>
<gene>
    <name evidence="7" type="ORF">SAMN04487894_11117</name>
</gene>
<evidence type="ECO:0000256" key="5">
    <source>
        <dbReference type="ARBA" id="ARBA00023136"/>
    </source>
</evidence>
<dbReference type="AlphaFoldDB" id="A0A1G6W611"/>
<dbReference type="STRING" id="1285928.SAMN04487894_11117"/>
<protein>
    <recommendedName>
        <fullName evidence="9">Modulator of FtsH protease</fullName>
    </recommendedName>
</protein>
<dbReference type="PANTHER" id="PTHR23291">
    <property type="entry name" value="BAX INHIBITOR-RELATED"/>
    <property type="match status" value="1"/>
</dbReference>
<feature type="transmembrane region" description="Helical" evidence="6">
    <location>
        <begin position="31"/>
        <end position="50"/>
    </location>
</feature>
<comment type="subcellular location">
    <subcellularLocation>
        <location evidence="1">Membrane</location>
        <topology evidence="1">Multi-pass membrane protein</topology>
    </subcellularLocation>
</comment>
<organism evidence="7 8">
    <name type="scientific">Niabella drilacis (strain DSM 25811 / CCM 8410 / CCUG 62505 / LMG 26954 / E90)</name>
    <dbReference type="NCBI Taxonomy" id="1285928"/>
    <lineage>
        <taxon>Bacteria</taxon>
        <taxon>Pseudomonadati</taxon>
        <taxon>Bacteroidota</taxon>
        <taxon>Chitinophagia</taxon>
        <taxon>Chitinophagales</taxon>
        <taxon>Chitinophagaceae</taxon>
        <taxon>Niabella</taxon>
    </lineage>
</organism>
<comment type="similarity">
    <text evidence="2 6">Belongs to the BI1 family.</text>
</comment>
<evidence type="ECO:0000256" key="2">
    <source>
        <dbReference type="ARBA" id="ARBA00010350"/>
    </source>
</evidence>
<proteinExistence type="inferred from homology"/>
<dbReference type="InterPro" id="IPR006214">
    <property type="entry name" value="Bax_inhibitor_1-related"/>
</dbReference>
<feature type="transmembrane region" description="Helical" evidence="6">
    <location>
        <begin position="218"/>
        <end position="241"/>
    </location>
</feature>
<feature type="transmembrane region" description="Helical" evidence="6">
    <location>
        <begin position="65"/>
        <end position="85"/>
    </location>
</feature>
<feature type="transmembrane region" description="Helical" evidence="6">
    <location>
        <begin position="119"/>
        <end position="139"/>
    </location>
</feature>
<feature type="transmembrane region" description="Helical" evidence="6">
    <location>
        <begin position="92"/>
        <end position="113"/>
    </location>
</feature>
<keyword evidence="5 6" id="KW-0472">Membrane</keyword>
<dbReference type="OrthoDB" id="9793828at2"/>